<dbReference type="Gene3D" id="3.30.70.330">
    <property type="match status" value="2"/>
</dbReference>
<protein>
    <submittedName>
        <fullName evidence="9">Heterogeneous nuclear ribonucleoprotein A1</fullName>
    </submittedName>
</protein>
<feature type="compositionally biased region" description="Basic and acidic residues" evidence="4">
    <location>
        <begin position="188"/>
        <end position="203"/>
    </location>
</feature>
<feature type="domain" description="RRM" evidence="5">
    <location>
        <begin position="16"/>
        <end position="99"/>
    </location>
</feature>
<dbReference type="OrthoDB" id="1875751at2759"/>
<dbReference type="InterPro" id="IPR035979">
    <property type="entry name" value="RBD_domain_sf"/>
</dbReference>
<dbReference type="SMART" id="SM00360">
    <property type="entry name" value="RRM"/>
    <property type="match status" value="2"/>
</dbReference>
<evidence type="ECO:0000313" key="6">
    <source>
        <dbReference type="EMBL" id="VDN53239.1"/>
    </source>
</evidence>
<evidence type="ECO:0000313" key="8">
    <source>
        <dbReference type="Proteomes" id="UP000274756"/>
    </source>
</evidence>
<evidence type="ECO:0000313" key="9">
    <source>
        <dbReference type="WBParaSite" id="DME_0000952601-mRNA-1"/>
    </source>
</evidence>
<evidence type="ECO:0000259" key="5">
    <source>
        <dbReference type="PROSITE" id="PS50102"/>
    </source>
</evidence>
<dbReference type="GO" id="GO:0098687">
    <property type="term" value="C:chromosomal region"/>
    <property type="evidence" value="ECO:0007669"/>
    <property type="project" value="UniProtKB-ARBA"/>
</dbReference>
<keyword evidence="1" id="KW-0677">Repeat</keyword>
<feature type="region of interest" description="Disordered" evidence="4">
    <location>
        <begin position="188"/>
        <end position="229"/>
    </location>
</feature>
<dbReference type="PROSITE" id="PS50102">
    <property type="entry name" value="RRM"/>
    <property type="match status" value="2"/>
</dbReference>
<gene>
    <name evidence="6" type="ORF">DME_LOCUS3212</name>
</gene>
<dbReference type="EMBL" id="UYYG01000113">
    <property type="protein sequence ID" value="VDN53239.1"/>
    <property type="molecule type" value="Genomic_DNA"/>
</dbReference>
<evidence type="ECO:0000256" key="2">
    <source>
        <dbReference type="ARBA" id="ARBA00022884"/>
    </source>
</evidence>
<dbReference type="InterPro" id="IPR000504">
    <property type="entry name" value="RRM_dom"/>
</dbReference>
<dbReference type="GO" id="GO:0071013">
    <property type="term" value="C:catalytic step 2 spliceosome"/>
    <property type="evidence" value="ECO:0007669"/>
    <property type="project" value="TreeGrafter"/>
</dbReference>
<dbReference type="InterPro" id="IPR012677">
    <property type="entry name" value="Nucleotide-bd_a/b_plait_sf"/>
</dbReference>
<dbReference type="PANTHER" id="PTHR48026">
    <property type="entry name" value="HOMOLOGOUS TO DROSOPHILA SQD (SQUID) PROTEIN"/>
    <property type="match status" value="1"/>
</dbReference>
<dbReference type="Proteomes" id="UP000274756">
    <property type="component" value="Unassembled WGS sequence"/>
</dbReference>
<dbReference type="AlphaFoldDB" id="A0A0N4UNP0"/>
<evidence type="ECO:0000313" key="7">
    <source>
        <dbReference type="Proteomes" id="UP000038040"/>
    </source>
</evidence>
<dbReference type="Proteomes" id="UP000038040">
    <property type="component" value="Unplaced"/>
</dbReference>
<dbReference type="FunFam" id="3.30.70.330:FF:000040">
    <property type="entry name" value="Heterogeneous nuclear ribonucleoprotein A2/B1"/>
    <property type="match status" value="1"/>
</dbReference>
<keyword evidence="2 3" id="KW-0694">RNA-binding</keyword>
<reference evidence="9" key="1">
    <citation type="submission" date="2017-02" db="UniProtKB">
        <authorList>
            <consortium name="WormBaseParasite"/>
        </authorList>
    </citation>
    <scope>IDENTIFICATION</scope>
</reference>
<feature type="compositionally biased region" description="Gly residues" evidence="4">
    <location>
        <begin position="210"/>
        <end position="229"/>
    </location>
</feature>
<name>A0A0N4UNP0_DRAME</name>
<reference evidence="6 8" key="2">
    <citation type="submission" date="2018-11" db="EMBL/GenBank/DDBJ databases">
        <authorList>
            <consortium name="Pathogen Informatics"/>
        </authorList>
    </citation>
    <scope>NUCLEOTIDE SEQUENCE [LARGE SCALE GENOMIC DNA]</scope>
</reference>
<evidence type="ECO:0000256" key="3">
    <source>
        <dbReference type="PROSITE-ProRule" id="PRU00176"/>
    </source>
</evidence>
<dbReference type="STRING" id="318479.A0A0N4UNP0"/>
<feature type="region of interest" description="Disordered" evidence="4">
    <location>
        <begin position="256"/>
        <end position="321"/>
    </location>
</feature>
<accession>A0A0N4UNP0</accession>
<feature type="domain" description="RRM" evidence="5">
    <location>
        <begin position="107"/>
        <end position="184"/>
    </location>
</feature>
<dbReference type="WBParaSite" id="DME_0000952601-mRNA-1">
    <property type="protein sequence ID" value="DME_0000952601-mRNA-1"/>
    <property type="gene ID" value="DME_0000952601"/>
</dbReference>
<evidence type="ECO:0000256" key="4">
    <source>
        <dbReference type="SAM" id="MobiDB-lite"/>
    </source>
</evidence>
<dbReference type="PANTHER" id="PTHR48026:SF14">
    <property type="entry name" value="HETEROGENEOUS NUCLEAR RIBONUCLEOPROTEIN A1"/>
    <property type="match status" value="1"/>
</dbReference>
<organism evidence="7 9">
    <name type="scientific">Dracunculus medinensis</name>
    <name type="common">Guinea worm</name>
    <dbReference type="NCBI Taxonomy" id="318479"/>
    <lineage>
        <taxon>Eukaryota</taxon>
        <taxon>Metazoa</taxon>
        <taxon>Ecdysozoa</taxon>
        <taxon>Nematoda</taxon>
        <taxon>Chromadorea</taxon>
        <taxon>Rhabditida</taxon>
        <taxon>Spirurina</taxon>
        <taxon>Dracunculoidea</taxon>
        <taxon>Dracunculidae</taxon>
        <taxon>Dracunculus</taxon>
    </lineage>
</organism>
<keyword evidence="8" id="KW-1185">Reference proteome</keyword>
<proteinExistence type="predicted"/>
<dbReference type="GO" id="GO:0000398">
    <property type="term" value="P:mRNA splicing, via spliceosome"/>
    <property type="evidence" value="ECO:0007669"/>
    <property type="project" value="TreeGrafter"/>
</dbReference>
<sequence>MGQEDASANLEPEQFRKMFIGGLTSSTSDETLKEFYSKWGQLVDCVVMRDPTTKRSRGFGFVSYSKQSEVDEAMANRPHIIDGKTVDPKRAVPREQSERSEATVSSKRLYVSGVREEHTEDMFKDHFSKYGNILKCEIIADKNTGKPRGFAFITFDDYDAVDKCVLIKSHMINNYRCDVKKALSKEEMAKAQQQERERLDRGGRSRGPPLRGGNGWGPGGGDRYGGPGWGSGPGGPGSYGGYGGYGGGYGAPSGGRWGGDGGGGWGGPPSQSGGWGAPGGGGSGGGWGHNGGQGGWGQGSHGGAQSWGGAGGAGGWGGRGY</sequence>
<dbReference type="Pfam" id="PF00076">
    <property type="entry name" value="RRM_1"/>
    <property type="match status" value="2"/>
</dbReference>
<dbReference type="SUPFAM" id="SSF54928">
    <property type="entry name" value="RNA-binding domain, RBD"/>
    <property type="match status" value="2"/>
</dbReference>
<dbReference type="GO" id="GO:0003730">
    <property type="term" value="F:mRNA 3'-UTR binding"/>
    <property type="evidence" value="ECO:0007669"/>
    <property type="project" value="TreeGrafter"/>
</dbReference>
<dbReference type="FunFam" id="3.30.70.330:FF:000860">
    <property type="entry name" value="Heterogeneous nuclear ribonucleoprotein A1"/>
    <property type="match status" value="1"/>
</dbReference>
<evidence type="ECO:0000256" key="1">
    <source>
        <dbReference type="ARBA" id="ARBA00022737"/>
    </source>
</evidence>